<comment type="caution">
    <text evidence="1">Lacks conserved residue(s) required for the propagation of feature annotation.</text>
</comment>
<evidence type="ECO:0000313" key="5">
    <source>
        <dbReference type="Proteomes" id="UP001465426"/>
    </source>
</evidence>
<dbReference type="PANTHER" id="PTHR37299">
    <property type="entry name" value="TRANSCRIPTIONAL REGULATOR-RELATED"/>
    <property type="match status" value="1"/>
</dbReference>
<dbReference type="PROSITE" id="PS50930">
    <property type="entry name" value="HTH_LYTTR"/>
    <property type="match status" value="1"/>
</dbReference>
<dbReference type="InterPro" id="IPR046947">
    <property type="entry name" value="LytR-like"/>
</dbReference>
<feature type="domain" description="Response regulatory" evidence="2">
    <location>
        <begin position="4"/>
        <end position="118"/>
    </location>
</feature>
<gene>
    <name evidence="4" type="ORF">WMO63_21840</name>
</gene>
<name>A0ABV1F683_9BACI</name>
<evidence type="ECO:0000256" key="1">
    <source>
        <dbReference type="PROSITE-ProRule" id="PRU00169"/>
    </source>
</evidence>
<proteinExistence type="predicted"/>
<dbReference type="SUPFAM" id="SSF52172">
    <property type="entry name" value="CheY-like"/>
    <property type="match status" value="1"/>
</dbReference>
<dbReference type="Pfam" id="PF00072">
    <property type="entry name" value="Response_reg"/>
    <property type="match status" value="1"/>
</dbReference>
<dbReference type="Gene3D" id="2.40.50.1020">
    <property type="entry name" value="LytTr DNA-binding domain"/>
    <property type="match status" value="1"/>
</dbReference>
<evidence type="ECO:0000259" key="2">
    <source>
        <dbReference type="PROSITE" id="PS50110"/>
    </source>
</evidence>
<organism evidence="4 5">
    <name type="scientific">Niallia hominis</name>
    <dbReference type="NCBI Taxonomy" id="3133173"/>
    <lineage>
        <taxon>Bacteria</taxon>
        <taxon>Bacillati</taxon>
        <taxon>Bacillota</taxon>
        <taxon>Bacilli</taxon>
        <taxon>Bacillales</taxon>
        <taxon>Bacillaceae</taxon>
        <taxon>Niallia</taxon>
    </lineage>
</organism>
<dbReference type="InterPro" id="IPR001789">
    <property type="entry name" value="Sig_transdc_resp-reg_receiver"/>
</dbReference>
<dbReference type="RefSeq" id="WP_349205404.1">
    <property type="nucleotide sequence ID" value="NZ_JBBMFN010000092.1"/>
</dbReference>
<sequence>MSIRTIIADEDNRMKACIRYYLKAYKQIEVIDECNNGMELVDKLLQWQPDLVITEIDLPLLNGLEVMKRCSVQNLDIPFIFLADSEEFAFSAFELGATDYLVKPIKKSRLYKATEKAKRKIAWKNKNKELVSFNNLPVKFSKGMHYIKKEDILFIEKIERKSYIYTTDKVFETQENIGDLLYQLNDTFLLSHRSYIINLEKVAEVRSSKESFIASFNGVERGAKISKLKINEVKRRMGIQLKM</sequence>
<evidence type="ECO:0000313" key="4">
    <source>
        <dbReference type="EMBL" id="MEQ2468305.1"/>
    </source>
</evidence>
<dbReference type="EMBL" id="JBBMFN010000092">
    <property type="protein sequence ID" value="MEQ2468305.1"/>
    <property type="molecule type" value="Genomic_DNA"/>
</dbReference>
<feature type="domain" description="HTH LytTR-type" evidence="3">
    <location>
        <begin position="136"/>
        <end position="239"/>
    </location>
</feature>
<comment type="caution">
    <text evidence="4">The sequence shown here is derived from an EMBL/GenBank/DDBJ whole genome shotgun (WGS) entry which is preliminary data.</text>
</comment>
<reference evidence="4 5" key="1">
    <citation type="submission" date="2024-03" db="EMBL/GenBank/DDBJ databases">
        <title>Human intestinal bacterial collection.</title>
        <authorList>
            <person name="Pauvert C."/>
            <person name="Hitch T.C.A."/>
            <person name="Clavel T."/>
        </authorList>
    </citation>
    <scope>NUCLEOTIDE SEQUENCE [LARGE SCALE GENOMIC DNA]</scope>
    <source>
        <strain evidence="4 5">CLA-SR-H024</strain>
    </source>
</reference>
<keyword evidence="4" id="KW-0238">DNA-binding</keyword>
<evidence type="ECO:0000259" key="3">
    <source>
        <dbReference type="PROSITE" id="PS50930"/>
    </source>
</evidence>
<dbReference type="Pfam" id="PF04397">
    <property type="entry name" value="LytTR"/>
    <property type="match status" value="1"/>
</dbReference>
<keyword evidence="5" id="KW-1185">Reference proteome</keyword>
<dbReference type="PANTHER" id="PTHR37299:SF1">
    <property type="entry name" value="STAGE 0 SPORULATION PROTEIN A HOMOLOG"/>
    <property type="match status" value="1"/>
</dbReference>
<dbReference type="Gene3D" id="3.40.50.2300">
    <property type="match status" value="1"/>
</dbReference>
<dbReference type="GO" id="GO:0003677">
    <property type="term" value="F:DNA binding"/>
    <property type="evidence" value="ECO:0007669"/>
    <property type="project" value="UniProtKB-KW"/>
</dbReference>
<dbReference type="SMART" id="SM00850">
    <property type="entry name" value="LytTR"/>
    <property type="match status" value="1"/>
</dbReference>
<dbReference type="Proteomes" id="UP001465426">
    <property type="component" value="Unassembled WGS sequence"/>
</dbReference>
<dbReference type="InterPro" id="IPR007492">
    <property type="entry name" value="LytTR_DNA-bd_dom"/>
</dbReference>
<dbReference type="PROSITE" id="PS50110">
    <property type="entry name" value="RESPONSE_REGULATORY"/>
    <property type="match status" value="1"/>
</dbReference>
<protein>
    <submittedName>
        <fullName evidence="4">LytTR family DNA-binding domain-containing protein</fullName>
    </submittedName>
</protein>
<dbReference type="InterPro" id="IPR011006">
    <property type="entry name" value="CheY-like_superfamily"/>
</dbReference>
<accession>A0ABV1F683</accession>
<dbReference type="SMART" id="SM00448">
    <property type="entry name" value="REC"/>
    <property type="match status" value="1"/>
</dbReference>